<proteinExistence type="predicted"/>
<gene>
    <name evidence="1" type="ORF">NOF55_09680</name>
</gene>
<dbReference type="AlphaFoldDB" id="A0AAE3MZL9"/>
<evidence type="ECO:0000313" key="1">
    <source>
        <dbReference type="EMBL" id="MCX8997376.1"/>
    </source>
</evidence>
<dbReference type="Proteomes" id="UP001208771">
    <property type="component" value="Unassembled WGS sequence"/>
</dbReference>
<keyword evidence="2" id="KW-1185">Reference proteome</keyword>
<dbReference type="EMBL" id="JANFPI010000003">
    <property type="protein sequence ID" value="MCX8997376.1"/>
    <property type="molecule type" value="Genomic_DNA"/>
</dbReference>
<reference evidence="1" key="1">
    <citation type="submission" date="2022-07" db="EMBL/GenBank/DDBJ databases">
        <title>Ectorhizobium quercum gen.nov., sp. nov.</title>
        <authorList>
            <person name="Ma T."/>
            <person name="Li Y."/>
        </authorList>
    </citation>
    <scope>NUCLEOTIDE SEQUENCE</scope>
    <source>
        <strain evidence="1">BDR2-2</strain>
    </source>
</reference>
<protein>
    <submittedName>
        <fullName evidence="1">Uncharacterized protein</fullName>
    </submittedName>
</protein>
<comment type="caution">
    <text evidence="1">The sequence shown here is derived from an EMBL/GenBank/DDBJ whole genome shotgun (WGS) entry which is preliminary data.</text>
</comment>
<sequence length="124" mass="13165">MLGDEEGARAIVALARFVKTLGTCARAPLSAFRPGSGLIGRDEVLVMGLVSSVQHRDRFTQHYCLDRFGVAGHTVEVAASAEGFALTLHGCGAVMKPLPARLLGRILRHVAEPCCERAASSTVH</sequence>
<evidence type="ECO:0000313" key="2">
    <source>
        <dbReference type="Proteomes" id="UP001208771"/>
    </source>
</evidence>
<dbReference type="RefSeq" id="WP_306411167.1">
    <property type="nucleotide sequence ID" value="NZ_JANFPI010000003.1"/>
</dbReference>
<accession>A0AAE3MZL9</accession>
<name>A0AAE3MZL9_9HYPH</name>
<organism evidence="1 2">
    <name type="scientific">Ectorhizobium quercum</name>
    <dbReference type="NCBI Taxonomy" id="2965071"/>
    <lineage>
        <taxon>Bacteria</taxon>
        <taxon>Pseudomonadati</taxon>
        <taxon>Pseudomonadota</taxon>
        <taxon>Alphaproteobacteria</taxon>
        <taxon>Hyphomicrobiales</taxon>
        <taxon>Rhizobiaceae</taxon>
        <taxon>Ectorhizobium</taxon>
    </lineage>
</organism>